<dbReference type="Proteomes" id="UP000002573">
    <property type="component" value="Chromosome"/>
</dbReference>
<organism evidence="1 2">
    <name type="scientific">Staphylothermus hellenicus (strain DSM 12710 / JCM 10830 / BK20S6-10-b1 / P8)</name>
    <dbReference type="NCBI Taxonomy" id="591019"/>
    <lineage>
        <taxon>Archaea</taxon>
        <taxon>Thermoproteota</taxon>
        <taxon>Thermoprotei</taxon>
        <taxon>Desulfurococcales</taxon>
        <taxon>Desulfurococcaceae</taxon>
        <taxon>Staphylothermus</taxon>
    </lineage>
</organism>
<name>D7D9G7_STAHD</name>
<protein>
    <submittedName>
        <fullName evidence="1">Uncharacterized protein</fullName>
    </submittedName>
</protein>
<gene>
    <name evidence="1" type="ordered locus">Shell_1320</name>
</gene>
<evidence type="ECO:0000313" key="1">
    <source>
        <dbReference type="EMBL" id="ADI32413.1"/>
    </source>
</evidence>
<dbReference type="AlphaFoldDB" id="D7D9G7"/>
<accession>D7D9G7</accession>
<dbReference type="KEGG" id="shc:Shell_1320"/>
<evidence type="ECO:0000313" key="2">
    <source>
        <dbReference type="Proteomes" id="UP000002573"/>
    </source>
</evidence>
<reference evidence="2" key="1">
    <citation type="submission" date="2010-05" db="EMBL/GenBank/DDBJ databases">
        <title>Complete sequence of Staphylothermus hellenicus DSM 12710.</title>
        <authorList>
            <consortium name="US DOE Joint Genome Institute"/>
            <person name="Lucas S."/>
            <person name="Copeland A."/>
            <person name="Lapidus A."/>
            <person name="Cheng J.-F."/>
            <person name="Bruce D."/>
            <person name="Goodwin L."/>
            <person name="Pitluck S."/>
            <person name="Davenport K."/>
            <person name="Detter J.C."/>
            <person name="Han C."/>
            <person name="Tapia R."/>
            <person name="Larimer F."/>
            <person name="Land M."/>
            <person name="Hauser L."/>
            <person name="Kyrpides N."/>
            <person name="Mikhailova N."/>
            <person name="Anderson I.J."/>
            <person name="Woyke T."/>
        </authorList>
    </citation>
    <scope>NUCLEOTIDE SEQUENCE [LARGE SCALE GENOMIC DNA]</scope>
    <source>
        <strain evidence="2">DSM 12710 / JCM 10830 / BK20S6-10-b1 / P8</strain>
    </source>
</reference>
<dbReference type="HOGENOM" id="CLU_1084244_0_0_2"/>
<dbReference type="STRING" id="591019.Shell_1320"/>
<proteinExistence type="predicted"/>
<dbReference type="EMBL" id="CP002051">
    <property type="protein sequence ID" value="ADI32413.1"/>
    <property type="molecule type" value="Genomic_DNA"/>
</dbReference>
<dbReference type="GeneID" id="9234611"/>
<keyword evidence="2" id="KW-1185">Reference proteome</keyword>
<dbReference type="OrthoDB" id="88750at2157"/>
<reference evidence="1 2" key="2">
    <citation type="journal article" date="2011" name="Stand. Genomic Sci.">
        <title>Complete genome sequence of Staphylothermus hellenicus P8.</title>
        <authorList>
            <person name="Anderson I."/>
            <person name="Wirth R."/>
            <person name="Lucas S."/>
            <person name="Copeland A."/>
            <person name="Lapidus A."/>
            <person name="Cheng J.F."/>
            <person name="Goodwin L."/>
            <person name="Pitluck S."/>
            <person name="Davenport K."/>
            <person name="Detter J.C."/>
            <person name="Han C."/>
            <person name="Tapia R."/>
            <person name="Land M."/>
            <person name="Hauser L."/>
            <person name="Pati A."/>
            <person name="Mikhailova N."/>
            <person name="Woyke T."/>
            <person name="Klenk H.P."/>
            <person name="Kyrpides N."/>
            <person name="Ivanova N."/>
        </authorList>
    </citation>
    <scope>NUCLEOTIDE SEQUENCE [LARGE SCALE GENOMIC DNA]</scope>
    <source>
        <strain evidence="2">DSM 12710 / JCM 10830 / BK20S6-10-b1 / P8</strain>
    </source>
</reference>
<sequence length="256" mass="29097">MNKLFSIILVLVIAGFLIISTSGVNSPQNINAHEPEIQEIIKNNVPIYYLGHDLRELQKIFENIYPLQNKLPIGTHILIVEGAYASKHMEAEEIMREELLRSVPIIIINGHTEILRSIIPSDFKPEIINGRSPINETVNEAVYGYLVYSTKNALVQSVFISTDPGEEGIIEAYKWAVRNTVSVSHTPNPNIVDSTYKTEIYQLSISTGNSWFPYGRLEVATQYYKLINDYSNTYDWYIAHIIQQSVPGDKIWGRNV</sequence>
<dbReference type="RefSeq" id="WP_013143611.1">
    <property type="nucleotide sequence ID" value="NC_014205.1"/>
</dbReference>